<evidence type="ECO:0000259" key="1">
    <source>
        <dbReference type="Pfam" id="PF12146"/>
    </source>
</evidence>
<gene>
    <name evidence="2" type="ORF">ACEZDJ_34170</name>
</gene>
<dbReference type="InterPro" id="IPR053145">
    <property type="entry name" value="AB_hydrolase_Est10"/>
</dbReference>
<keyword evidence="3" id="KW-1185">Reference proteome</keyword>
<dbReference type="Pfam" id="PF12146">
    <property type="entry name" value="Hydrolase_4"/>
    <property type="match status" value="1"/>
</dbReference>
<reference evidence="2 3" key="1">
    <citation type="submission" date="2024-09" db="EMBL/GenBank/DDBJ databases">
        <authorList>
            <person name="Lee S.D."/>
        </authorList>
    </citation>
    <scope>NUCLEOTIDE SEQUENCE [LARGE SCALE GENOMIC DNA]</scope>
    <source>
        <strain evidence="2 3">N1-5</strain>
    </source>
</reference>
<dbReference type="InterPro" id="IPR022742">
    <property type="entry name" value="Hydrolase_4"/>
</dbReference>
<dbReference type="PANTHER" id="PTHR43265">
    <property type="entry name" value="ESTERASE ESTD"/>
    <property type="match status" value="1"/>
</dbReference>
<evidence type="ECO:0000313" key="2">
    <source>
        <dbReference type="EMBL" id="MFC1406355.1"/>
    </source>
</evidence>
<dbReference type="PANTHER" id="PTHR43265:SF1">
    <property type="entry name" value="ESTERASE ESTD"/>
    <property type="match status" value="1"/>
</dbReference>
<dbReference type="GO" id="GO:0016787">
    <property type="term" value="F:hydrolase activity"/>
    <property type="evidence" value="ECO:0007669"/>
    <property type="project" value="UniProtKB-KW"/>
</dbReference>
<dbReference type="InterPro" id="IPR029058">
    <property type="entry name" value="AB_hydrolase_fold"/>
</dbReference>
<organism evidence="2 3">
    <name type="scientific">Streptacidiphilus cavernicola</name>
    <dbReference type="NCBI Taxonomy" id="3342716"/>
    <lineage>
        <taxon>Bacteria</taxon>
        <taxon>Bacillati</taxon>
        <taxon>Actinomycetota</taxon>
        <taxon>Actinomycetes</taxon>
        <taxon>Kitasatosporales</taxon>
        <taxon>Streptomycetaceae</taxon>
        <taxon>Streptacidiphilus</taxon>
    </lineage>
</organism>
<dbReference type="SUPFAM" id="SSF53474">
    <property type="entry name" value="alpha/beta-Hydrolases"/>
    <property type="match status" value="1"/>
</dbReference>
<name>A0ABV6UY11_9ACTN</name>
<sequence>MRMDEAGTLKVARDFAALLVAERFVETVELFAPPLRAAVSADALRLAWAAEVAGQGGVGAIGEPTSEPGEADLVRVRIPMACANGGFTLVTSVGADGLLHGLRIAHGEDGADSPAWQSPPYADPARFTEQEVLIGSGPLAVSGTLSLPVGPGSGPGSGPWPAVVLLSGGGAFDRDGSSGPNKPLKDLAWGLATRQVAVLRFDKATFKHPHRLPADFTMADEYLPPALAAVRLLRDRPEVAPDRIHLLGHSMGGKAAPRIAAADPSIAGLVLLAADAQPMHQAAVRVARHLAALSPGTGADQAVAALTRQAELVAGSELTPDTPSELLPLGLSAAFWLDLRGYDPVATAAGLTCPMLILQGGRDYQVTVADDLTRWQAALADRPEVTIRIHQNANHFFFPGSGPATPAEYARPGHVGPAVVDEIAAWLTAVAPRRR</sequence>
<accession>A0ABV6UY11</accession>
<dbReference type="Gene3D" id="3.40.50.1820">
    <property type="entry name" value="alpha/beta hydrolase"/>
    <property type="match status" value="1"/>
</dbReference>
<keyword evidence="2" id="KW-0378">Hydrolase</keyword>
<evidence type="ECO:0000313" key="3">
    <source>
        <dbReference type="Proteomes" id="UP001592528"/>
    </source>
</evidence>
<dbReference type="Proteomes" id="UP001592528">
    <property type="component" value="Unassembled WGS sequence"/>
</dbReference>
<feature type="domain" description="Serine aminopeptidase S33" evidence="1">
    <location>
        <begin position="186"/>
        <end position="395"/>
    </location>
</feature>
<dbReference type="EC" id="3.4.-.-" evidence="2"/>
<comment type="caution">
    <text evidence="2">The sequence shown here is derived from an EMBL/GenBank/DDBJ whole genome shotgun (WGS) entry which is preliminary data.</text>
</comment>
<proteinExistence type="predicted"/>
<protein>
    <submittedName>
        <fullName evidence="2">Alpha/beta hydrolase family protein</fullName>
        <ecNumber evidence="2">3.4.-.-</ecNumber>
    </submittedName>
</protein>
<dbReference type="EMBL" id="JBHEZZ010000028">
    <property type="protein sequence ID" value="MFC1406355.1"/>
    <property type="molecule type" value="Genomic_DNA"/>
</dbReference>